<gene>
    <name evidence="3" type="ORF">C9J27_25390</name>
</gene>
<reference evidence="3 4" key="1">
    <citation type="submission" date="2018-01" db="EMBL/GenBank/DDBJ databases">
        <title>Whole genome sequencing of Histamine producing bacteria.</title>
        <authorList>
            <person name="Butler K."/>
        </authorList>
    </citation>
    <scope>NUCLEOTIDE SEQUENCE [LARGE SCALE GENOMIC DNA]</scope>
    <source>
        <strain evidence="3 4">FS-7.2</strain>
    </source>
</reference>
<sequence length="60" mass="6327">ALDSLDRIKARQAEASAKFEAAEELESESSSSSLDKKLAEAGISKSTSSAEDELARILGK</sequence>
<proteinExistence type="inferred from homology"/>
<feature type="non-terminal residue" evidence="3">
    <location>
        <position position="1"/>
    </location>
</feature>
<dbReference type="AlphaFoldDB" id="A0A2T3KAE2"/>
<comment type="caution">
    <text evidence="3">The sequence shown here is derived from an EMBL/GenBank/DDBJ whole genome shotgun (WGS) entry which is preliminary data.</text>
</comment>
<accession>A0A2T3KAE2</accession>
<dbReference type="RefSeq" id="WP_181318420.1">
    <property type="nucleotide sequence ID" value="NZ_PYNF01000053.1"/>
</dbReference>
<feature type="region of interest" description="Disordered" evidence="2">
    <location>
        <begin position="18"/>
        <end position="60"/>
    </location>
</feature>
<dbReference type="Proteomes" id="UP000241426">
    <property type="component" value="Unassembled WGS sequence"/>
</dbReference>
<evidence type="ECO:0000256" key="1">
    <source>
        <dbReference type="ARBA" id="ARBA00043985"/>
    </source>
</evidence>
<protein>
    <submittedName>
        <fullName evidence="3">Phage shock protein A</fullName>
    </submittedName>
</protein>
<evidence type="ECO:0000313" key="4">
    <source>
        <dbReference type="Proteomes" id="UP000241426"/>
    </source>
</evidence>
<comment type="similarity">
    <text evidence="1">Belongs to the PspA/Vipp/IM30 family.</text>
</comment>
<name>A0A2T3KAE2_9GAMM</name>
<evidence type="ECO:0000256" key="2">
    <source>
        <dbReference type="SAM" id="MobiDB-lite"/>
    </source>
</evidence>
<evidence type="ECO:0000313" key="3">
    <source>
        <dbReference type="EMBL" id="PSU88482.1"/>
    </source>
</evidence>
<dbReference type="InterPro" id="IPR007157">
    <property type="entry name" value="PspA_VIPP1"/>
</dbReference>
<dbReference type="Pfam" id="PF04012">
    <property type="entry name" value="PspA_IM30"/>
    <property type="match status" value="1"/>
</dbReference>
<dbReference type="EMBL" id="PYNF01000053">
    <property type="protein sequence ID" value="PSU88482.1"/>
    <property type="molecule type" value="Genomic_DNA"/>
</dbReference>
<organism evidence="3 4">
    <name type="scientific">Photobacterium kishitanii</name>
    <dbReference type="NCBI Taxonomy" id="318456"/>
    <lineage>
        <taxon>Bacteria</taxon>
        <taxon>Pseudomonadati</taxon>
        <taxon>Pseudomonadota</taxon>
        <taxon>Gammaproteobacteria</taxon>
        <taxon>Vibrionales</taxon>
        <taxon>Vibrionaceae</taxon>
        <taxon>Photobacterium</taxon>
    </lineage>
</organism>